<name>A0A9D1TBG3_9FIRM</name>
<dbReference type="AlphaFoldDB" id="A0A9D1TBG3"/>
<evidence type="ECO:0000256" key="1">
    <source>
        <dbReference type="SAM" id="MobiDB-lite"/>
    </source>
</evidence>
<reference evidence="2" key="2">
    <citation type="journal article" date="2021" name="PeerJ">
        <title>Extensive microbial diversity within the chicken gut microbiome revealed by metagenomics and culture.</title>
        <authorList>
            <person name="Gilroy R."/>
            <person name="Ravi A."/>
            <person name="Getino M."/>
            <person name="Pursley I."/>
            <person name="Horton D.L."/>
            <person name="Alikhan N.F."/>
            <person name="Baker D."/>
            <person name="Gharbi K."/>
            <person name="Hall N."/>
            <person name="Watson M."/>
            <person name="Adriaenssens E.M."/>
            <person name="Foster-Nyarko E."/>
            <person name="Jarju S."/>
            <person name="Secka A."/>
            <person name="Antonio M."/>
            <person name="Oren A."/>
            <person name="Chaudhuri R.R."/>
            <person name="La Ragione R."/>
            <person name="Hildebrand F."/>
            <person name="Pallen M.J."/>
        </authorList>
    </citation>
    <scope>NUCLEOTIDE SEQUENCE</scope>
    <source>
        <strain evidence="2">CHK183-6373</strain>
    </source>
</reference>
<comment type="caution">
    <text evidence="2">The sequence shown here is derived from an EMBL/GenBank/DDBJ whole genome shotgun (WGS) entry which is preliminary data.</text>
</comment>
<feature type="compositionally biased region" description="Low complexity" evidence="1">
    <location>
        <begin position="104"/>
        <end position="113"/>
    </location>
</feature>
<feature type="region of interest" description="Disordered" evidence="1">
    <location>
        <begin position="91"/>
        <end position="113"/>
    </location>
</feature>
<evidence type="ECO:0000313" key="3">
    <source>
        <dbReference type="Proteomes" id="UP000886884"/>
    </source>
</evidence>
<protein>
    <submittedName>
        <fullName evidence="2">Uncharacterized protein</fullName>
    </submittedName>
</protein>
<reference evidence="2" key="1">
    <citation type="submission" date="2020-10" db="EMBL/GenBank/DDBJ databases">
        <authorList>
            <person name="Gilroy R."/>
        </authorList>
    </citation>
    <scope>NUCLEOTIDE SEQUENCE</scope>
    <source>
        <strain evidence="2">CHK183-6373</strain>
    </source>
</reference>
<organism evidence="2 3">
    <name type="scientific">Candidatus Ornithocaccomicrobium faecavium</name>
    <dbReference type="NCBI Taxonomy" id="2840890"/>
    <lineage>
        <taxon>Bacteria</taxon>
        <taxon>Bacillati</taxon>
        <taxon>Bacillota</taxon>
        <taxon>Clostridia</taxon>
        <taxon>Candidatus Ornithocaccomicrobium</taxon>
    </lineage>
</organism>
<sequence>MNQYTFERYEKKCLLNAAEERATDWEISDRDRDGTYDAASAVYIQLSGDGVFIDGDGAMVEGSTIAIAEEGTYVVSGALDGALHANGDRTIESGVPAPLDGAETEPAAAGEAA</sequence>
<gene>
    <name evidence="2" type="ORF">IAA64_00600</name>
</gene>
<proteinExistence type="predicted"/>
<evidence type="ECO:0000313" key="2">
    <source>
        <dbReference type="EMBL" id="HIV26440.1"/>
    </source>
</evidence>
<dbReference type="EMBL" id="DVOT01000012">
    <property type="protein sequence ID" value="HIV26440.1"/>
    <property type="molecule type" value="Genomic_DNA"/>
</dbReference>
<dbReference type="Proteomes" id="UP000886884">
    <property type="component" value="Unassembled WGS sequence"/>
</dbReference>
<accession>A0A9D1TBG3</accession>